<dbReference type="AlphaFoldDB" id="A0A9W4DJI1"/>
<dbReference type="EMBL" id="CAJSLV010000013">
    <property type="protein sequence ID" value="CAG6391342.1"/>
    <property type="molecule type" value="Genomic_DNA"/>
</dbReference>
<dbReference type="Proteomes" id="UP001152519">
    <property type="component" value="Unassembled WGS sequence"/>
</dbReference>
<accession>A0A9W4DJI1</accession>
<evidence type="ECO:0000313" key="2">
    <source>
        <dbReference type="Proteomes" id="UP001152519"/>
    </source>
</evidence>
<sequence length="87" mass="8815">MQPQPVARSAEWVTADGSYRVAERGVSNRESEAAVAVTEAVIAGLFGIEAGLGGLAGRVEGTTRGEFGELTGVRAVGFDLPGGRPAG</sequence>
<name>A0A9W4DJI1_9ACTN</name>
<protein>
    <submittedName>
        <fullName evidence="1">Uncharacterized protein</fullName>
    </submittedName>
</protein>
<reference evidence="1" key="1">
    <citation type="submission" date="2021-05" db="EMBL/GenBank/DDBJ databases">
        <authorList>
            <person name="Arsene-Ploetze F."/>
        </authorList>
    </citation>
    <scope>NUCLEOTIDE SEQUENCE</scope>
    <source>
        <strain evidence="1">DSM 42138</strain>
    </source>
</reference>
<gene>
    <name evidence="1" type="ORF">SCOCK_110170</name>
</gene>
<organism evidence="1 2">
    <name type="scientific">Actinacidiphila cocklensis</name>
    <dbReference type="NCBI Taxonomy" id="887465"/>
    <lineage>
        <taxon>Bacteria</taxon>
        <taxon>Bacillati</taxon>
        <taxon>Actinomycetota</taxon>
        <taxon>Actinomycetes</taxon>
        <taxon>Kitasatosporales</taxon>
        <taxon>Streptomycetaceae</taxon>
        <taxon>Actinacidiphila</taxon>
    </lineage>
</organism>
<comment type="caution">
    <text evidence="1">The sequence shown here is derived from an EMBL/GenBank/DDBJ whole genome shotgun (WGS) entry which is preliminary data.</text>
</comment>
<keyword evidence="2" id="KW-1185">Reference proteome</keyword>
<evidence type="ECO:0000313" key="1">
    <source>
        <dbReference type="EMBL" id="CAG6391342.1"/>
    </source>
</evidence>
<proteinExistence type="predicted"/>